<proteinExistence type="predicted"/>
<evidence type="ECO:0000313" key="3">
    <source>
        <dbReference type="Proteomes" id="UP000789508"/>
    </source>
</evidence>
<evidence type="ECO:0000256" key="1">
    <source>
        <dbReference type="SAM" id="Coils"/>
    </source>
</evidence>
<comment type="caution">
    <text evidence="2">The sequence shown here is derived from an EMBL/GenBank/DDBJ whole genome shotgun (WGS) entry which is preliminary data.</text>
</comment>
<organism evidence="2 3">
    <name type="scientific">Ambispora leptoticha</name>
    <dbReference type="NCBI Taxonomy" id="144679"/>
    <lineage>
        <taxon>Eukaryota</taxon>
        <taxon>Fungi</taxon>
        <taxon>Fungi incertae sedis</taxon>
        <taxon>Mucoromycota</taxon>
        <taxon>Glomeromycotina</taxon>
        <taxon>Glomeromycetes</taxon>
        <taxon>Archaeosporales</taxon>
        <taxon>Ambisporaceae</taxon>
        <taxon>Ambispora</taxon>
    </lineage>
</organism>
<feature type="coiled-coil region" evidence="1">
    <location>
        <begin position="32"/>
        <end position="101"/>
    </location>
</feature>
<keyword evidence="3" id="KW-1185">Reference proteome</keyword>
<sequence>MVDCSKVLRITLARGFGFVKFFKILEYRFSQRDQAERDLKRSLEEVASENGELSSKAQEMLRKFDTMINSSYVERYWTSTRVNEEREKTRSEEIISNEKEEQHFFNLKSNIAMEHDVASNSFRTQILERLNKKDSVDTFFQDPSD</sequence>
<name>A0A9N9CFC5_9GLOM</name>
<protein>
    <submittedName>
        <fullName evidence="2">3373_t:CDS:1</fullName>
    </submittedName>
</protein>
<keyword evidence="1" id="KW-0175">Coiled coil</keyword>
<evidence type="ECO:0000313" key="2">
    <source>
        <dbReference type="EMBL" id="CAG8596900.1"/>
    </source>
</evidence>
<dbReference type="OrthoDB" id="2359583at2759"/>
<accession>A0A9N9CFC5</accession>
<dbReference type="EMBL" id="CAJVPS010003964">
    <property type="protein sequence ID" value="CAG8596900.1"/>
    <property type="molecule type" value="Genomic_DNA"/>
</dbReference>
<gene>
    <name evidence="2" type="ORF">ALEPTO_LOCUS7959</name>
</gene>
<reference evidence="2" key="1">
    <citation type="submission" date="2021-06" db="EMBL/GenBank/DDBJ databases">
        <authorList>
            <person name="Kallberg Y."/>
            <person name="Tangrot J."/>
            <person name="Rosling A."/>
        </authorList>
    </citation>
    <scope>NUCLEOTIDE SEQUENCE</scope>
    <source>
        <strain evidence="2">FL130A</strain>
    </source>
</reference>
<dbReference type="Proteomes" id="UP000789508">
    <property type="component" value="Unassembled WGS sequence"/>
</dbReference>
<dbReference type="AlphaFoldDB" id="A0A9N9CFC5"/>